<keyword evidence="4" id="KW-1185">Reference proteome</keyword>
<dbReference type="Proteomes" id="UP000001861">
    <property type="component" value="Unassembled WGS sequence"/>
</dbReference>
<feature type="domain" description="CID" evidence="2">
    <location>
        <begin position="1"/>
        <end position="153"/>
    </location>
</feature>
<feature type="compositionally biased region" description="Polar residues" evidence="1">
    <location>
        <begin position="652"/>
        <end position="668"/>
    </location>
</feature>
<evidence type="ECO:0000256" key="1">
    <source>
        <dbReference type="SAM" id="MobiDB-lite"/>
    </source>
</evidence>
<name>A8N8Z9_COPC7</name>
<dbReference type="OMA" id="EAWQNST"/>
<dbReference type="Pfam" id="PF04818">
    <property type="entry name" value="CID"/>
    <property type="match status" value="1"/>
</dbReference>
<feature type="compositionally biased region" description="Gly residues" evidence="1">
    <location>
        <begin position="608"/>
        <end position="619"/>
    </location>
</feature>
<comment type="caution">
    <text evidence="3">The sequence shown here is derived from an EMBL/GenBank/DDBJ whole genome shotgun (WGS) entry which is preliminary data.</text>
</comment>
<organism evidence="3 4">
    <name type="scientific">Coprinopsis cinerea (strain Okayama-7 / 130 / ATCC MYA-4618 / FGSC 9003)</name>
    <name type="common">Inky cap fungus</name>
    <name type="synonym">Hormographiella aspergillata</name>
    <dbReference type="NCBI Taxonomy" id="240176"/>
    <lineage>
        <taxon>Eukaryota</taxon>
        <taxon>Fungi</taxon>
        <taxon>Dikarya</taxon>
        <taxon>Basidiomycota</taxon>
        <taxon>Agaricomycotina</taxon>
        <taxon>Agaricomycetes</taxon>
        <taxon>Agaricomycetidae</taxon>
        <taxon>Agaricales</taxon>
        <taxon>Agaricineae</taxon>
        <taxon>Psathyrellaceae</taxon>
        <taxon>Coprinopsis</taxon>
    </lineage>
</organism>
<dbReference type="VEuPathDB" id="FungiDB:CC1G_00874"/>
<evidence type="ECO:0000313" key="3">
    <source>
        <dbReference type="EMBL" id="EAU90490.2"/>
    </source>
</evidence>
<feature type="compositionally biased region" description="Polar residues" evidence="1">
    <location>
        <begin position="484"/>
        <end position="500"/>
    </location>
</feature>
<dbReference type="RefSeq" id="XP_001831327.2">
    <property type="nucleotide sequence ID" value="XM_001831275.2"/>
</dbReference>
<evidence type="ECO:0000259" key="2">
    <source>
        <dbReference type="PROSITE" id="PS51391"/>
    </source>
</evidence>
<dbReference type="eggNOG" id="KOG0132">
    <property type="taxonomic scope" value="Eukaryota"/>
</dbReference>
<protein>
    <recommendedName>
        <fullName evidence="2">CID domain-containing protein</fullName>
    </recommendedName>
</protein>
<evidence type="ECO:0000313" key="4">
    <source>
        <dbReference type="Proteomes" id="UP000001861"/>
    </source>
</evidence>
<dbReference type="SUPFAM" id="SSF48464">
    <property type="entry name" value="ENTH/VHS domain"/>
    <property type="match status" value="1"/>
</dbReference>
<dbReference type="STRING" id="240176.A8N8Z9"/>
<dbReference type="PROSITE" id="PS51391">
    <property type="entry name" value="CID"/>
    <property type="match status" value="1"/>
</dbReference>
<feature type="region of interest" description="Disordered" evidence="1">
    <location>
        <begin position="267"/>
        <end position="509"/>
    </location>
</feature>
<reference evidence="3 4" key="1">
    <citation type="journal article" date="2010" name="Proc. Natl. Acad. Sci. U.S.A.">
        <title>Insights into evolution of multicellular fungi from the assembled chromosomes of the mushroom Coprinopsis cinerea (Coprinus cinereus).</title>
        <authorList>
            <person name="Stajich J.E."/>
            <person name="Wilke S.K."/>
            <person name="Ahren D."/>
            <person name="Au C.H."/>
            <person name="Birren B.W."/>
            <person name="Borodovsky M."/>
            <person name="Burns C."/>
            <person name="Canback B."/>
            <person name="Casselton L.A."/>
            <person name="Cheng C.K."/>
            <person name="Deng J."/>
            <person name="Dietrich F.S."/>
            <person name="Fargo D.C."/>
            <person name="Farman M.L."/>
            <person name="Gathman A.C."/>
            <person name="Goldberg J."/>
            <person name="Guigo R."/>
            <person name="Hoegger P.J."/>
            <person name="Hooker J.B."/>
            <person name="Huggins A."/>
            <person name="James T.Y."/>
            <person name="Kamada T."/>
            <person name="Kilaru S."/>
            <person name="Kodira C."/>
            <person name="Kues U."/>
            <person name="Kupfer D."/>
            <person name="Kwan H.S."/>
            <person name="Lomsadze A."/>
            <person name="Li W."/>
            <person name="Lilly W.W."/>
            <person name="Ma L.J."/>
            <person name="Mackey A.J."/>
            <person name="Manning G."/>
            <person name="Martin F."/>
            <person name="Muraguchi H."/>
            <person name="Natvig D.O."/>
            <person name="Palmerini H."/>
            <person name="Ramesh M.A."/>
            <person name="Rehmeyer C.J."/>
            <person name="Roe B.A."/>
            <person name="Shenoy N."/>
            <person name="Stanke M."/>
            <person name="Ter-Hovhannisyan V."/>
            <person name="Tunlid A."/>
            <person name="Velagapudi R."/>
            <person name="Vision T.J."/>
            <person name="Zeng Q."/>
            <person name="Zolan M.E."/>
            <person name="Pukkila P.J."/>
        </authorList>
    </citation>
    <scope>NUCLEOTIDE SEQUENCE [LARGE SCALE GENOMIC DNA]</scope>
    <source>
        <strain evidence="4">Okayama-7 / 130 / ATCC MYA-4618 / FGSC 9003</strain>
    </source>
</reference>
<feature type="region of interest" description="Disordered" evidence="1">
    <location>
        <begin position="594"/>
        <end position="688"/>
    </location>
</feature>
<dbReference type="HOGENOM" id="CLU_018327_1_0_1"/>
<feature type="compositionally biased region" description="Basic and acidic residues" evidence="1">
    <location>
        <begin position="410"/>
        <end position="420"/>
    </location>
</feature>
<dbReference type="InParanoid" id="A8N8Z9"/>
<feature type="compositionally biased region" description="Basic and acidic residues" evidence="1">
    <location>
        <begin position="341"/>
        <end position="364"/>
    </location>
</feature>
<dbReference type="GeneID" id="6007798"/>
<feature type="compositionally biased region" description="Basic and acidic residues" evidence="1">
    <location>
        <begin position="375"/>
        <end position="390"/>
    </location>
</feature>
<dbReference type="AlphaFoldDB" id="A8N8Z9"/>
<feature type="compositionally biased region" description="Low complexity" evidence="1">
    <location>
        <begin position="672"/>
        <end position="684"/>
    </location>
</feature>
<dbReference type="Gene3D" id="1.25.40.90">
    <property type="match status" value="1"/>
</dbReference>
<accession>A8N8Z9</accession>
<sequence>MSQISEFESSLKELVQAKRLSASKITKLTEMAMGSLEHDTQMVSTLYRTHKSLAKEHKISSLYVFDALARAAKSKANKLGLTVPEDTTGLSGNAATFLSKLGGVVEGLYQDMLSCEVPEAKAKCKKVLDLWVKGNTFPASLLSRLSVILEGKKKEPETNGHAPLNVSIPASEPVSTLPFAPAPPISATPSAGTPVAEPNPQAALLALLAQAASTTSLQTNVNTPAVAPLDPAQLAILQQLTQTAAAANVVSPAAAIPNVSLHTITPATQGNTFVPGPNRSSRSPIPDDPRRPNRDESRRERQFSPEDGRFHHDNRSDNRSYSRDPRANQRGHPPRGGRGGWSERRRWDDRDYNRERDRDRDYRGRSRSRSPPSRYSDKRGDRFLSPRRDGPLSGSSWSNSGRAEPPRNLPGKDEFGRDIRSPSPAPDTKASSNQHHPDQPPPTAAAVTPLSKPSQPDKDSSSTTSASNTHDGENMPMPAPVAPITSSDASSLDPNTTNSSQPQQPQQQQEVDFDFTNFDLTSPASWEALGKMWQVTYGYAPTQEQLMQFGMTMMFQAQMAAAGGGGAAVPVNGQQQQEWEAGGQGMAKQQQQDWGATTVDPRLSKGFGNRGRGRGGPSHGIGRDGQRGQRSGYNSNYSSNDTDAIVLGGGDSSDSYIQHNQQSTNTPIGTYAGSASPPTASSGGKMEKVGDKWVFVRNNTPVL</sequence>
<proteinExistence type="predicted"/>
<dbReference type="KEGG" id="cci:CC1G_00874"/>
<dbReference type="OrthoDB" id="79367at2759"/>
<gene>
    <name evidence="3" type="ORF">CC1G_00874</name>
</gene>
<dbReference type="EMBL" id="AACS02000007">
    <property type="protein sequence ID" value="EAU90490.2"/>
    <property type="molecule type" value="Genomic_DNA"/>
</dbReference>
<dbReference type="SMART" id="SM00582">
    <property type="entry name" value="RPR"/>
    <property type="match status" value="1"/>
</dbReference>
<dbReference type="InterPro" id="IPR008942">
    <property type="entry name" value="ENTH_VHS"/>
</dbReference>
<feature type="compositionally biased region" description="Basic and acidic residues" evidence="1">
    <location>
        <begin position="285"/>
        <end position="327"/>
    </location>
</feature>
<dbReference type="InterPro" id="IPR006569">
    <property type="entry name" value="CID_dom"/>
</dbReference>
<feature type="compositionally biased region" description="Polar residues" evidence="1">
    <location>
        <begin position="628"/>
        <end position="642"/>
    </location>
</feature>